<protein>
    <submittedName>
        <fullName evidence="1">Pilus assembly PilX N-terminal domain-containing protein</fullName>
    </submittedName>
</protein>
<gene>
    <name evidence="1" type="ORF">P9H32_16875</name>
</gene>
<sequence>MMKPQLMTTKNTNRNGSVLLTILIIMFVLTIAMGSLLTLSTQYFFSTQTKVDAAQALYYAEAGVEEACQFVSERGVNIPDSYSGTGTNGVGSFDWDLEKTNFYSGNIVSVGEFNGQRKAIEIRNARSATYAQFAFWAENNLSIYFKNGETFWGHIHTDSKPWFSGDPEFNDVFTTLANSYGGSTNSVDFKSGFKMNTAMGSMAEIDFDDMKYFAQTYPDNALLLTGATSFKFDGNQVLITNEAYGWDEEPYTLDSEKLIYIQDGTIDTTESYYQYVGKKKGDYNYSRRYGYYYAGYNKGYYDLSTRTVTQNSPGSLSLDGGDLDGRLTIVTEDDIYINDHTEYALDPLDNDAVNDAIAYAKDNNLPSEYTDVVNDALGLISGDDVIITGYAPDNIHIDATIMATGSKSPSNDPGSFYVENYTSYDPRGFINLLGGIVQEERGPVGSFSTYTGKTSHSFDKNYVFDWRFAYMPPPFYPPLYSKLTFDSWQEISPES</sequence>
<dbReference type="Proteomes" id="UP001290861">
    <property type="component" value="Unassembled WGS sequence"/>
</dbReference>
<dbReference type="RefSeq" id="WP_322610081.1">
    <property type="nucleotide sequence ID" value="NZ_JARVCO010000012.1"/>
</dbReference>
<comment type="caution">
    <text evidence="1">The sequence shown here is derived from an EMBL/GenBank/DDBJ whole genome shotgun (WGS) entry which is preliminary data.</text>
</comment>
<dbReference type="EMBL" id="JARVCO010000012">
    <property type="protein sequence ID" value="MDZ8120307.1"/>
    <property type="molecule type" value="Genomic_DNA"/>
</dbReference>
<reference evidence="1 2" key="1">
    <citation type="journal article" date="2024" name="Appl. Environ. Microbiol.">
        <title>Pontiella agarivorans sp. nov., a novel marine anaerobic bacterium capable of degrading macroalgal polysaccharides and fixing nitrogen.</title>
        <authorList>
            <person name="Liu N."/>
            <person name="Kivenson V."/>
            <person name="Peng X."/>
            <person name="Cui Z."/>
            <person name="Lankiewicz T.S."/>
            <person name="Gosselin K.M."/>
            <person name="English C.J."/>
            <person name="Blair E.M."/>
            <person name="O'Malley M.A."/>
            <person name="Valentine D.L."/>
        </authorList>
    </citation>
    <scope>NUCLEOTIDE SEQUENCE [LARGE SCALE GENOMIC DNA]</scope>
    <source>
        <strain evidence="1 2">NLcol2</strain>
    </source>
</reference>
<accession>A0ABU5N1K2</accession>
<keyword evidence="2" id="KW-1185">Reference proteome</keyword>
<evidence type="ECO:0000313" key="2">
    <source>
        <dbReference type="Proteomes" id="UP001290861"/>
    </source>
</evidence>
<proteinExistence type="predicted"/>
<name>A0ABU5N1K2_9BACT</name>
<evidence type="ECO:0000313" key="1">
    <source>
        <dbReference type="EMBL" id="MDZ8120307.1"/>
    </source>
</evidence>
<organism evidence="1 2">
    <name type="scientific">Pontiella agarivorans</name>
    <dbReference type="NCBI Taxonomy" id="3038953"/>
    <lineage>
        <taxon>Bacteria</taxon>
        <taxon>Pseudomonadati</taxon>
        <taxon>Kiritimatiellota</taxon>
        <taxon>Kiritimatiellia</taxon>
        <taxon>Kiritimatiellales</taxon>
        <taxon>Pontiellaceae</taxon>
        <taxon>Pontiella</taxon>
    </lineage>
</organism>